<protein>
    <submittedName>
        <fullName evidence="1">Uncharacterized protein</fullName>
    </submittedName>
</protein>
<gene>
    <name evidence="1" type="ORF">Acr_00g0033370</name>
</gene>
<name>A0A7J0DG50_9ERIC</name>
<reference evidence="2" key="1">
    <citation type="submission" date="2019-07" db="EMBL/GenBank/DDBJ databases">
        <title>De Novo Assembly of kiwifruit Actinidia rufa.</title>
        <authorList>
            <person name="Sugita-Konishi S."/>
            <person name="Sato K."/>
            <person name="Mori E."/>
            <person name="Abe Y."/>
            <person name="Kisaki G."/>
            <person name="Hamano K."/>
            <person name="Suezawa K."/>
            <person name="Otani M."/>
            <person name="Fukuda T."/>
            <person name="Manabe T."/>
            <person name="Gomi K."/>
            <person name="Tabuchi M."/>
            <person name="Akimitsu K."/>
            <person name="Kataoka I."/>
        </authorList>
    </citation>
    <scope>NUCLEOTIDE SEQUENCE [LARGE SCALE GENOMIC DNA]</scope>
    <source>
        <strain evidence="2">cv. Fuchu</strain>
    </source>
</reference>
<evidence type="ECO:0000313" key="2">
    <source>
        <dbReference type="Proteomes" id="UP000585474"/>
    </source>
</evidence>
<dbReference type="EMBL" id="BJWL01000211">
    <property type="protein sequence ID" value="GFS34337.1"/>
    <property type="molecule type" value="Genomic_DNA"/>
</dbReference>
<dbReference type="AlphaFoldDB" id="A0A7J0DG50"/>
<accession>A0A7J0DG50</accession>
<dbReference type="Proteomes" id="UP000585474">
    <property type="component" value="Unassembled WGS sequence"/>
</dbReference>
<sequence length="234" mass="26079">MADPSSWNLVISQSNAEGGDGSLWPYLHASVYKLRKDLALRQYSYAEEGALFSASDLLNVYTVVRPKWGLVASRLICPACFNNYYKVCYEQCNAAIRHINNSRKPHDVATLLQYDIPSTTELPGSVSFPCPYSRSKSPQILPNVLTPRASTIKLLRSRLPSSSLRLRAPILPPGSKTRRTRGRAKTLVPIEKGTLGSARARRRRPSAPSLYLGFRPRVLKPRVVNRGARPSLHP</sequence>
<comment type="caution">
    <text evidence="1">The sequence shown here is derived from an EMBL/GenBank/DDBJ whole genome shotgun (WGS) entry which is preliminary data.</text>
</comment>
<evidence type="ECO:0000313" key="1">
    <source>
        <dbReference type="EMBL" id="GFS34337.1"/>
    </source>
</evidence>
<proteinExistence type="predicted"/>
<organism evidence="1 2">
    <name type="scientific">Actinidia rufa</name>
    <dbReference type="NCBI Taxonomy" id="165716"/>
    <lineage>
        <taxon>Eukaryota</taxon>
        <taxon>Viridiplantae</taxon>
        <taxon>Streptophyta</taxon>
        <taxon>Embryophyta</taxon>
        <taxon>Tracheophyta</taxon>
        <taxon>Spermatophyta</taxon>
        <taxon>Magnoliopsida</taxon>
        <taxon>eudicotyledons</taxon>
        <taxon>Gunneridae</taxon>
        <taxon>Pentapetalae</taxon>
        <taxon>asterids</taxon>
        <taxon>Ericales</taxon>
        <taxon>Actinidiaceae</taxon>
        <taxon>Actinidia</taxon>
    </lineage>
</organism>
<keyword evidence="2" id="KW-1185">Reference proteome</keyword>